<sequence length="109" mass="11548">MSNLDMNLKVLTDYLGELGAKHQTASDLITGANRSVADITSKIESSHGLVCWATISALGGGEARQAAGETLVRVSEEFTEKLGRAATNYNNVDYREGRTIGEAGTACQV</sequence>
<name>A0A2U9PW35_MYCSE</name>
<accession>A0A2U9PW35</accession>
<dbReference type="EMBL" id="CP027541">
    <property type="protein sequence ID" value="AWT56011.1"/>
    <property type="molecule type" value="Genomic_DNA"/>
</dbReference>
<protein>
    <recommendedName>
        <fullName evidence="3">ESX-1 secretion-associated protein</fullName>
    </recommendedName>
</protein>
<dbReference type="AlphaFoldDB" id="A0A2U9PW35"/>
<dbReference type="GO" id="GO:0009306">
    <property type="term" value="P:protein secretion"/>
    <property type="evidence" value="ECO:0007669"/>
    <property type="project" value="InterPro"/>
</dbReference>
<evidence type="ECO:0000313" key="2">
    <source>
        <dbReference type="Proteomes" id="UP000011200"/>
    </source>
</evidence>
<evidence type="ECO:0008006" key="3">
    <source>
        <dbReference type="Google" id="ProtNLM"/>
    </source>
</evidence>
<organism evidence="1 2">
    <name type="scientific">Mycolicibacterium smegmatis (strain MKD8)</name>
    <name type="common">Mycobacterium smegmatis</name>
    <dbReference type="NCBI Taxonomy" id="1214915"/>
    <lineage>
        <taxon>Bacteria</taxon>
        <taxon>Bacillati</taxon>
        <taxon>Actinomycetota</taxon>
        <taxon>Actinomycetes</taxon>
        <taxon>Mycobacteriales</taxon>
        <taxon>Mycobacteriaceae</taxon>
        <taxon>Mycolicibacterium</taxon>
    </lineage>
</organism>
<proteinExistence type="predicted"/>
<dbReference type="Proteomes" id="UP000011200">
    <property type="component" value="Chromosome"/>
</dbReference>
<dbReference type="RefSeq" id="WP_139308452.1">
    <property type="nucleotide sequence ID" value="NZ_CP027541.1"/>
</dbReference>
<reference evidence="2" key="2">
    <citation type="submission" date="2018-03" db="EMBL/GenBank/DDBJ databases">
        <authorList>
            <person name="Derbyshire K."/>
            <person name="Gray T.A."/>
            <person name="Champion M."/>
        </authorList>
    </citation>
    <scope>NUCLEOTIDE SEQUENCE [LARGE SCALE GENOMIC DNA]</scope>
    <source>
        <strain evidence="2">MKD8</strain>
    </source>
</reference>
<evidence type="ECO:0000313" key="1">
    <source>
        <dbReference type="EMBL" id="AWT56011.1"/>
    </source>
</evidence>
<reference evidence="1 2" key="1">
    <citation type="journal article" date="2013" name="Genome Announc.">
        <title>Draft genome sequence of MKD8, a conjugal recipient Mycobacterium smegmatis strain.</title>
        <authorList>
            <person name="Gray T.A."/>
            <person name="Palumbo M.J."/>
            <person name="Derbyshire K.M."/>
        </authorList>
    </citation>
    <scope>NUCLEOTIDE SEQUENCE [LARGE SCALE GENOMIC DNA]</scope>
    <source>
        <strain evidence="1 2">MKD8</strain>
    </source>
</reference>
<dbReference type="InterPro" id="IPR022536">
    <property type="entry name" value="EspC"/>
</dbReference>
<gene>
    <name evidence="1" type="ORF">D806_050610</name>
</gene>
<dbReference type="Pfam" id="PF10824">
    <property type="entry name" value="T7SS_ESX_EspC"/>
    <property type="match status" value="1"/>
</dbReference>